<evidence type="ECO:0000256" key="4">
    <source>
        <dbReference type="ARBA" id="ARBA00022475"/>
    </source>
</evidence>
<dbReference type="PANTHER" id="PTHR21716:SF53">
    <property type="entry name" value="PERMEASE PERM-RELATED"/>
    <property type="match status" value="1"/>
</dbReference>
<evidence type="ECO:0000256" key="9">
    <source>
        <dbReference type="SAM" id="Phobius"/>
    </source>
</evidence>
<evidence type="ECO:0000256" key="7">
    <source>
        <dbReference type="ARBA" id="ARBA00023136"/>
    </source>
</evidence>
<feature type="transmembrane region" description="Helical" evidence="9">
    <location>
        <begin position="265"/>
        <end position="290"/>
    </location>
</feature>
<feature type="compositionally biased region" description="Basic and acidic residues" evidence="8">
    <location>
        <begin position="50"/>
        <end position="78"/>
    </location>
</feature>
<feature type="transmembrane region" description="Helical" evidence="9">
    <location>
        <begin position="125"/>
        <end position="146"/>
    </location>
</feature>
<dbReference type="Pfam" id="PF01594">
    <property type="entry name" value="AI-2E_transport"/>
    <property type="match status" value="1"/>
</dbReference>
<sequence>MHNSRMTSRKNQGDPRDHVNGRDLADLIAGSDRLDPQTQLPLPEDQIVSMKEEKDQRTQAETHGNNEEILEAHHDTHGPDAQSSDDSYTDESDKTSTTPINESQEIDKDLRPELRDRAEVIGSSVRWFTGWCVRFIILIGAAYLAALAFGKLWAGVLPVLLSLIVCTMLWPVVRTLRNLRVPNALAVFTTILGFFAVVIGVFWAIAPSAVDQSRTLINQATDGVQKVQEWLQGPPLNLQESQFNEGLEKATQWLEERAGEITSQLAAAGSATVSAMATLLVMLVLTFFFLKDGEKFLPMIRRVTGRRVGWHLTEVLTRCWNTLGGFIRTQAIVSFIDAFFIGLGLVILNVPLAGVLAVLTFFAGFIPIVGAITAGALSVLIALVANGLTNALLVLALIILVQQLESNVLQPVLQSRAMNVHPVVILLAVTIGSTLFGIVGAFLAVPVAAMIMVVLRYMGDLTDLATGERTAQDIDFATTAGSLTAERSEQNTQRWLDLRKNILNNQILNQLRGNDK</sequence>
<evidence type="ECO:0000256" key="3">
    <source>
        <dbReference type="ARBA" id="ARBA00022448"/>
    </source>
</evidence>
<evidence type="ECO:0000256" key="8">
    <source>
        <dbReference type="SAM" id="MobiDB-lite"/>
    </source>
</evidence>
<reference evidence="10 11" key="1">
    <citation type="submission" date="2019-10" db="EMBL/GenBank/DDBJ databases">
        <title>Corynebacterium sp novel species isolated from the respiratory tract of Marmot.</title>
        <authorList>
            <person name="Zhang G."/>
        </authorList>
    </citation>
    <scope>NUCLEOTIDE SEQUENCE [LARGE SCALE GENOMIC DNA]</scope>
    <source>
        <strain evidence="10 11">336</strain>
    </source>
</reference>
<feature type="compositionally biased region" description="Polar residues" evidence="8">
    <location>
        <begin position="1"/>
        <end position="10"/>
    </location>
</feature>
<feature type="transmembrane region" description="Helical" evidence="9">
    <location>
        <begin position="354"/>
        <end position="372"/>
    </location>
</feature>
<name>A0ABQ6VFR2_9CORY</name>
<keyword evidence="3" id="KW-0813">Transport</keyword>
<feature type="region of interest" description="Disordered" evidence="8">
    <location>
        <begin position="1"/>
        <end position="109"/>
    </location>
</feature>
<evidence type="ECO:0000256" key="1">
    <source>
        <dbReference type="ARBA" id="ARBA00004651"/>
    </source>
</evidence>
<keyword evidence="5 9" id="KW-0812">Transmembrane</keyword>
<feature type="transmembrane region" description="Helical" evidence="9">
    <location>
        <begin position="152"/>
        <end position="173"/>
    </location>
</feature>
<dbReference type="InterPro" id="IPR002549">
    <property type="entry name" value="AI-2E-like"/>
</dbReference>
<comment type="similarity">
    <text evidence="2">Belongs to the autoinducer-2 exporter (AI-2E) (TC 2.A.86) family.</text>
</comment>
<accession>A0ABQ6VFR2</accession>
<protein>
    <submittedName>
        <fullName evidence="10">AI-2E family transporter</fullName>
    </submittedName>
</protein>
<evidence type="ECO:0000256" key="6">
    <source>
        <dbReference type="ARBA" id="ARBA00022989"/>
    </source>
</evidence>
<dbReference type="PANTHER" id="PTHR21716">
    <property type="entry name" value="TRANSMEMBRANE PROTEIN"/>
    <property type="match status" value="1"/>
</dbReference>
<keyword evidence="7 9" id="KW-0472">Membrane</keyword>
<organism evidence="10 11">
    <name type="scientific">Corynebacterium zhongnanshanii</name>
    <dbReference type="NCBI Taxonomy" id="2768834"/>
    <lineage>
        <taxon>Bacteria</taxon>
        <taxon>Bacillati</taxon>
        <taxon>Actinomycetota</taxon>
        <taxon>Actinomycetes</taxon>
        <taxon>Mycobacteriales</taxon>
        <taxon>Corynebacteriaceae</taxon>
        <taxon>Corynebacterium</taxon>
    </lineage>
</organism>
<gene>
    <name evidence="10" type="ORF">F8377_03050</name>
</gene>
<comment type="subcellular location">
    <subcellularLocation>
        <location evidence="1">Cell membrane</location>
        <topology evidence="1">Multi-pass membrane protein</topology>
    </subcellularLocation>
</comment>
<feature type="transmembrane region" description="Helical" evidence="9">
    <location>
        <begin position="379"/>
        <end position="404"/>
    </location>
</feature>
<evidence type="ECO:0000313" key="10">
    <source>
        <dbReference type="EMBL" id="KAB3523138.1"/>
    </source>
</evidence>
<comment type="caution">
    <text evidence="10">The sequence shown here is derived from an EMBL/GenBank/DDBJ whole genome shotgun (WGS) entry which is preliminary data.</text>
</comment>
<feature type="compositionally biased region" description="Basic and acidic residues" evidence="8">
    <location>
        <begin position="11"/>
        <end position="25"/>
    </location>
</feature>
<keyword evidence="6 9" id="KW-1133">Transmembrane helix</keyword>
<feature type="transmembrane region" description="Helical" evidence="9">
    <location>
        <begin position="424"/>
        <end position="455"/>
    </location>
</feature>
<evidence type="ECO:0000256" key="5">
    <source>
        <dbReference type="ARBA" id="ARBA00022692"/>
    </source>
</evidence>
<feature type="transmembrane region" description="Helical" evidence="9">
    <location>
        <begin position="331"/>
        <end position="348"/>
    </location>
</feature>
<evidence type="ECO:0000256" key="2">
    <source>
        <dbReference type="ARBA" id="ARBA00009773"/>
    </source>
</evidence>
<feature type="transmembrane region" description="Helical" evidence="9">
    <location>
        <begin position="185"/>
        <end position="206"/>
    </location>
</feature>
<dbReference type="EMBL" id="WBZJ01000001">
    <property type="protein sequence ID" value="KAB3523138.1"/>
    <property type="molecule type" value="Genomic_DNA"/>
</dbReference>
<keyword evidence="4" id="KW-1003">Cell membrane</keyword>
<proteinExistence type="inferred from homology"/>
<evidence type="ECO:0000313" key="11">
    <source>
        <dbReference type="Proteomes" id="UP000436181"/>
    </source>
</evidence>
<keyword evidence="11" id="KW-1185">Reference proteome</keyword>
<dbReference type="Proteomes" id="UP000436181">
    <property type="component" value="Unassembled WGS sequence"/>
</dbReference>